<reference evidence="9" key="1">
    <citation type="thesis" date="2021" institute="BYU ScholarsArchive" country="Provo, UT, USA">
        <title>Applications of and Algorithms for Genome Assembly and Genomic Analyses with an Emphasis on Marine Teleosts.</title>
        <authorList>
            <person name="Pickett B.D."/>
        </authorList>
    </citation>
    <scope>NUCLEOTIDE SEQUENCE</scope>
    <source>
        <strain evidence="9">HI-2016</strain>
    </source>
</reference>
<dbReference type="InterPro" id="IPR001400">
    <property type="entry name" value="Somatotropin/Prolactin"/>
</dbReference>
<accession>A0A8T2PBQ7</accession>
<evidence type="ECO:0000256" key="3">
    <source>
        <dbReference type="ARBA" id="ARBA00022525"/>
    </source>
</evidence>
<evidence type="ECO:0000256" key="2">
    <source>
        <dbReference type="ARBA" id="ARBA00008474"/>
    </source>
</evidence>
<dbReference type="PROSITE" id="PS00338">
    <property type="entry name" value="SOMATOTROPIN_2"/>
    <property type="match status" value="1"/>
</dbReference>
<keyword evidence="4 7" id="KW-0372">Hormone</keyword>
<proteinExistence type="inferred from homology"/>
<evidence type="ECO:0000256" key="1">
    <source>
        <dbReference type="ARBA" id="ARBA00004613"/>
    </source>
</evidence>
<evidence type="ECO:0008006" key="11">
    <source>
        <dbReference type="Google" id="ProtNLM"/>
    </source>
</evidence>
<dbReference type="OrthoDB" id="9946219at2759"/>
<dbReference type="SUPFAM" id="SSF47266">
    <property type="entry name" value="4-helical cytokines"/>
    <property type="match status" value="1"/>
</dbReference>
<evidence type="ECO:0000256" key="6">
    <source>
        <dbReference type="ARBA" id="ARBA00023157"/>
    </source>
</evidence>
<keyword evidence="10" id="KW-1185">Reference proteome</keyword>
<keyword evidence="3" id="KW-0964">Secreted</keyword>
<dbReference type="InterPro" id="IPR018116">
    <property type="entry name" value="Somatotropin_CS"/>
</dbReference>
<dbReference type="PANTHER" id="PTHR11417">
    <property type="entry name" value="SOMATOTROPIN,PROLACTIN"/>
    <property type="match status" value="1"/>
</dbReference>
<dbReference type="AlphaFoldDB" id="A0A8T2PBQ7"/>
<dbReference type="Pfam" id="PF00103">
    <property type="entry name" value="Hormone_1"/>
    <property type="match status" value="1"/>
</dbReference>
<feature type="non-terminal residue" evidence="9">
    <location>
        <position position="213"/>
    </location>
</feature>
<keyword evidence="5 8" id="KW-0732">Signal</keyword>
<evidence type="ECO:0000256" key="8">
    <source>
        <dbReference type="SAM" id="SignalP"/>
    </source>
</evidence>
<dbReference type="GO" id="GO:0008284">
    <property type="term" value="P:positive regulation of cell population proliferation"/>
    <property type="evidence" value="ECO:0007669"/>
    <property type="project" value="TreeGrafter"/>
</dbReference>
<organism evidence="9 10">
    <name type="scientific">Albula glossodonta</name>
    <name type="common">roundjaw bonefish</name>
    <dbReference type="NCBI Taxonomy" id="121402"/>
    <lineage>
        <taxon>Eukaryota</taxon>
        <taxon>Metazoa</taxon>
        <taxon>Chordata</taxon>
        <taxon>Craniata</taxon>
        <taxon>Vertebrata</taxon>
        <taxon>Euteleostomi</taxon>
        <taxon>Actinopterygii</taxon>
        <taxon>Neopterygii</taxon>
        <taxon>Teleostei</taxon>
        <taxon>Albuliformes</taxon>
        <taxon>Albulidae</taxon>
        <taxon>Albula</taxon>
    </lineage>
</organism>
<evidence type="ECO:0000313" key="10">
    <source>
        <dbReference type="Proteomes" id="UP000824540"/>
    </source>
</evidence>
<dbReference type="InterPro" id="IPR009079">
    <property type="entry name" value="4_helix_cytokine-like_core"/>
</dbReference>
<evidence type="ECO:0000313" key="9">
    <source>
        <dbReference type="EMBL" id="KAG9349965.1"/>
    </source>
</evidence>
<dbReference type="PRINTS" id="PR00836">
    <property type="entry name" value="SOMATOTROPIN"/>
</dbReference>
<evidence type="ECO:0000256" key="7">
    <source>
        <dbReference type="RuleBase" id="RU003618"/>
    </source>
</evidence>
<evidence type="ECO:0000256" key="5">
    <source>
        <dbReference type="ARBA" id="ARBA00022729"/>
    </source>
</evidence>
<dbReference type="GO" id="GO:0031667">
    <property type="term" value="P:response to nutrient levels"/>
    <property type="evidence" value="ECO:0007669"/>
    <property type="project" value="TreeGrafter"/>
</dbReference>
<evidence type="ECO:0000256" key="4">
    <source>
        <dbReference type="ARBA" id="ARBA00022702"/>
    </source>
</evidence>
<dbReference type="Gene3D" id="1.20.1250.10">
    <property type="match status" value="1"/>
</dbReference>
<name>A0A8T2PBQ7_9TELE</name>
<dbReference type="GO" id="GO:0005615">
    <property type="term" value="C:extracellular space"/>
    <property type="evidence" value="ECO:0007669"/>
    <property type="project" value="TreeGrafter"/>
</dbReference>
<dbReference type="Proteomes" id="UP000824540">
    <property type="component" value="Unassembled WGS sequence"/>
</dbReference>
<feature type="signal peptide" evidence="8">
    <location>
        <begin position="1"/>
        <end position="26"/>
    </location>
</feature>
<protein>
    <recommendedName>
        <fullName evidence="11">Prolactin</fullName>
    </recommendedName>
</protein>
<keyword evidence="6" id="KW-1015">Disulfide bond</keyword>
<comment type="subcellular location">
    <subcellularLocation>
        <location evidence="1 7">Secreted</location>
    </subcellularLocation>
</comment>
<comment type="caution">
    <text evidence="9">The sequence shown here is derived from an EMBL/GenBank/DDBJ whole genome shotgun (WGS) entry which is preliminary data.</text>
</comment>
<dbReference type="GO" id="GO:0005179">
    <property type="term" value="F:hormone activity"/>
    <property type="evidence" value="ECO:0007669"/>
    <property type="project" value="UniProtKB-KW"/>
</dbReference>
<gene>
    <name evidence="9" type="ORF">JZ751_026318</name>
</gene>
<comment type="similarity">
    <text evidence="2 7">Belongs to the somatotropin/prolactin family.</text>
</comment>
<dbReference type="PANTHER" id="PTHR11417:SF5">
    <property type="entry name" value="PROLACTIN"/>
    <property type="match status" value="1"/>
</dbReference>
<dbReference type="EMBL" id="JAFBMS010000008">
    <property type="protein sequence ID" value="KAG9349965.1"/>
    <property type="molecule type" value="Genomic_DNA"/>
</dbReference>
<dbReference type="GO" id="GO:0046427">
    <property type="term" value="P:positive regulation of receptor signaling pathway via JAK-STAT"/>
    <property type="evidence" value="ECO:0007669"/>
    <property type="project" value="TreeGrafter"/>
</dbReference>
<sequence length="213" mass="23730">MAKQAQDSKLWVTVAILLCLSAQSHSIEVPGLIDRAAELSELLHSLSTSLKMDLDSQYPLIRKMMVPSHSQCHTSSIKPPDNKEQVLRLTESELLSFARSLLLSWNNPLLLLTSEAASLPHPLNSAIHTKTSQLQNNSKMLSDGLDILVHKMGISPYTASSLPFKGVISSQNENSNLINFYFLISCFRRDSHKIDSFLKILRCRAYAPKPEAC</sequence>
<feature type="chain" id="PRO_5035807429" description="Prolactin" evidence="8">
    <location>
        <begin position="27"/>
        <end position="213"/>
    </location>
</feature>